<evidence type="ECO:0000256" key="2">
    <source>
        <dbReference type="ARBA" id="ARBA00023125"/>
    </source>
</evidence>
<keyword evidence="1" id="KW-0805">Transcription regulation</keyword>
<dbReference type="InterPro" id="IPR016032">
    <property type="entry name" value="Sig_transdc_resp-reg_C-effctor"/>
</dbReference>
<keyword evidence="3" id="KW-0804">Transcription</keyword>
<dbReference type="InterPro" id="IPR011009">
    <property type="entry name" value="Kinase-like_dom_sf"/>
</dbReference>
<dbReference type="Gene3D" id="1.10.10.10">
    <property type="entry name" value="Winged helix-like DNA-binding domain superfamily/Winged helix DNA-binding domain"/>
    <property type="match status" value="1"/>
</dbReference>
<dbReference type="Pfam" id="PF01590">
    <property type="entry name" value="GAF"/>
    <property type="match status" value="1"/>
</dbReference>
<dbReference type="InterPro" id="IPR000719">
    <property type="entry name" value="Prot_kinase_dom"/>
</dbReference>
<dbReference type="EMBL" id="JBHSMH010000007">
    <property type="protein sequence ID" value="MFC5468184.1"/>
    <property type="molecule type" value="Genomic_DNA"/>
</dbReference>
<dbReference type="SUPFAM" id="SSF46894">
    <property type="entry name" value="C-terminal effector domain of the bipartite response regulators"/>
    <property type="match status" value="1"/>
</dbReference>
<feature type="domain" description="HTH luxR-type" evidence="5">
    <location>
        <begin position="524"/>
        <end position="588"/>
    </location>
</feature>
<dbReference type="Gene3D" id="1.10.510.10">
    <property type="entry name" value="Transferase(Phosphotransferase) domain 1"/>
    <property type="match status" value="1"/>
</dbReference>
<evidence type="ECO:0000259" key="4">
    <source>
        <dbReference type="PROSITE" id="PS50011"/>
    </source>
</evidence>
<dbReference type="Proteomes" id="UP001596105">
    <property type="component" value="Unassembled WGS sequence"/>
</dbReference>
<dbReference type="SUPFAM" id="SSF55781">
    <property type="entry name" value="GAF domain-like"/>
    <property type="match status" value="1"/>
</dbReference>
<dbReference type="InterPro" id="IPR036388">
    <property type="entry name" value="WH-like_DNA-bd_sf"/>
</dbReference>
<dbReference type="SMART" id="SM00421">
    <property type="entry name" value="HTH_LUXR"/>
    <property type="match status" value="1"/>
</dbReference>
<dbReference type="RefSeq" id="WP_209746611.1">
    <property type="nucleotide sequence ID" value="NZ_JBHSMH010000007.1"/>
</dbReference>
<evidence type="ECO:0000259" key="5">
    <source>
        <dbReference type="PROSITE" id="PS50043"/>
    </source>
</evidence>
<evidence type="ECO:0000313" key="6">
    <source>
        <dbReference type="EMBL" id="MFC5468184.1"/>
    </source>
</evidence>
<dbReference type="PROSITE" id="PS50011">
    <property type="entry name" value="PROTEIN_KINASE_DOM"/>
    <property type="match status" value="1"/>
</dbReference>
<dbReference type="SMART" id="SM00220">
    <property type="entry name" value="S_TKc"/>
    <property type="match status" value="1"/>
</dbReference>
<dbReference type="PROSITE" id="PS00622">
    <property type="entry name" value="HTH_LUXR_1"/>
    <property type="match status" value="1"/>
</dbReference>
<name>A0ABW0LQY6_9BACL</name>
<dbReference type="PANTHER" id="PTHR44688">
    <property type="entry name" value="DNA-BINDING TRANSCRIPTIONAL ACTIVATOR DEVR_DOSR"/>
    <property type="match status" value="1"/>
</dbReference>
<dbReference type="PROSITE" id="PS50043">
    <property type="entry name" value="HTH_LUXR_2"/>
    <property type="match status" value="1"/>
</dbReference>
<evidence type="ECO:0000313" key="7">
    <source>
        <dbReference type="Proteomes" id="UP001596105"/>
    </source>
</evidence>
<dbReference type="InterPro" id="IPR003018">
    <property type="entry name" value="GAF"/>
</dbReference>
<dbReference type="InterPro" id="IPR000792">
    <property type="entry name" value="Tscrpt_reg_LuxR_C"/>
</dbReference>
<organism evidence="6 7">
    <name type="scientific">Cohnella suwonensis</name>
    <dbReference type="NCBI Taxonomy" id="696072"/>
    <lineage>
        <taxon>Bacteria</taxon>
        <taxon>Bacillati</taxon>
        <taxon>Bacillota</taxon>
        <taxon>Bacilli</taxon>
        <taxon>Bacillales</taxon>
        <taxon>Paenibacillaceae</taxon>
        <taxon>Cohnella</taxon>
    </lineage>
</organism>
<sequence>MITTPGYRYLQLVYEDENIWICYAYSESLSRVVLWRMVKDGPRAMIENAKLIHEYETLSLLQMDGVLKPHTLLRQGGSMVLLFDVINRVVLRQYMASGPVEPIYFLKIAIKVVEIVEELHRQELLHMNLRPDTILLVLESMKVCLTGFNDSVPIRQSLHATRLEGFPPYMAPERTSGVRRQLDGRTDLYSLGITFYEMLAGELPFQAKDPLEWAHAHIAKQPPSLSDKHRVPRPIAAIVSKLLAKTPDGRYQSAAGLKADLQRCLDQLEGKGELKEFELGLCDKKAGNPDAERDGGVTTLQQQPPDAAPMPAQLVEEAAAIGPGPIRQSGVTPFSDSGYTQMLELAAVFKASQIFASVGDPHERVRLLMLLLLEQAGASRGCWVTFRQGRYTVDLAATLTADLSWSYESAPVPLEQFAGASPELIQAAAANQTVICLGDAAMTESLANTDYIRRTGIRAVMCCPITTDEEGSIFLYLENHLYADAFSIERLGIWRMIAMQLFYAIRLAAAGERGPSASYLPDGPLTESNLTARELEVLELMAAGLSNKEIAARLVVAVETVKVHVRNIFGKLEVSKRMQAVEAGRVIGLIRKMHHG</sequence>
<protein>
    <submittedName>
        <fullName evidence="6">LuxR C-terminal-related transcriptional regulator</fullName>
    </submittedName>
</protein>
<keyword evidence="7" id="KW-1185">Reference proteome</keyword>
<evidence type="ECO:0000256" key="1">
    <source>
        <dbReference type="ARBA" id="ARBA00023015"/>
    </source>
</evidence>
<dbReference type="SUPFAM" id="SSF56112">
    <property type="entry name" value="Protein kinase-like (PK-like)"/>
    <property type="match status" value="1"/>
</dbReference>
<gene>
    <name evidence="6" type="ORF">ACFPPD_05580</name>
</gene>
<keyword evidence="2" id="KW-0238">DNA-binding</keyword>
<dbReference type="PANTHER" id="PTHR44688:SF25">
    <property type="entry name" value="HTH LUXR-TYPE DOMAIN-CONTAINING PROTEIN"/>
    <property type="match status" value="1"/>
</dbReference>
<proteinExistence type="predicted"/>
<reference evidence="7" key="1">
    <citation type="journal article" date="2019" name="Int. J. Syst. Evol. Microbiol.">
        <title>The Global Catalogue of Microorganisms (GCM) 10K type strain sequencing project: providing services to taxonomists for standard genome sequencing and annotation.</title>
        <authorList>
            <consortium name="The Broad Institute Genomics Platform"/>
            <consortium name="The Broad Institute Genome Sequencing Center for Infectious Disease"/>
            <person name="Wu L."/>
            <person name="Ma J."/>
        </authorList>
    </citation>
    <scope>NUCLEOTIDE SEQUENCE [LARGE SCALE GENOMIC DNA]</scope>
    <source>
        <strain evidence="7">CCUG 57113</strain>
    </source>
</reference>
<dbReference type="CDD" id="cd06170">
    <property type="entry name" value="LuxR_C_like"/>
    <property type="match status" value="1"/>
</dbReference>
<evidence type="ECO:0000256" key="3">
    <source>
        <dbReference type="ARBA" id="ARBA00023163"/>
    </source>
</evidence>
<dbReference type="PRINTS" id="PR00038">
    <property type="entry name" value="HTHLUXR"/>
</dbReference>
<dbReference type="Pfam" id="PF00069">
    <property type="entry name" value="Pkinase"/>
    <property type="match status" value="1"/>
</dbReference>
<dbReference type="Pfam" id="PF00196">
    <property type="entry name" value="GerE"/>
    <property type="match status" value="1"/>
</dbReference>
<comment type="caution">
    <text evidence="6">The sequence shown here is derived from an EMBL/GenBank/DDBJ whole genome shotgun (WGS) entry which is preliminary data.</text>
</comment>
<dbReference type="Gene3D" id="3.30.450.40">
    <property type="match status" value="1"/>
</dbReference>
<accession>A0ABW0LQY6</accession>
<dbReference type="InterPro" id="IPR029016">
    <property type="entry name" value="GAF-like_dom_sf"/>
</dbReference>
<feature type="domain" description="Protein kinase" evidence="4">
    <location>
        <begin position="1"/>
        <end position="265"/>
    </location>
</feature>